<evidence type="ECO:0000313" key="6">
    <source>
        <dbReference type="Proteomes" id="UP001243989"/>
    </source>
</evidence>
<dbReference type="Gene3D" id="2.40.50.140">
    <property type="entry name" value="Nucleic acid-binding proteins"/>
    <property type="match status" value="1"/>
</dbReference>
<name>A0AAJ0A2T5_9PEZI</name>
<dbReference type="InterPro" id="IPR012340">
    <property type="entry name" value="NA-bd_OB-fold"/>
</dbReference>
<dbReference type="EMBL" id="JAHMHQ010000001">
    <property type="protein sequence ID" value="KAK1655386.1"/>
    <property type="molecule type" value="Genomic_DNA"/>
</dbReference>
<accession>A0AAJ0A2T5</accession>
<feature type="compositionally biased region" description="Polar residues" evidence="4">
    <location>
        <begin position="298"/>
        <end position="328"/>
    </location>
</feature>
<organism evidence="5 6">
    <name type="scientific">Colletotrichum phormii</name>
    <dbReference type="NCBI Taxonomy" id="359342"/>
    <lineage>
        <taxon>Eukaryota</taxon>
        <taxon>Fungi</taxon>
        <taxon>Dikarya</taxon>
        <taxon>Ascomycota</taxon>
        <taxon>Pezizomycotina</taxon>
        <taxon>Sordariomycetes</taxon>
        <taxon>Hypocreomycetidae</taxon>
        <taxon>Glomerellales</taxon>
        <taxon>Glomerellaceae</taxon>
        <taxon>Colletotrichum</taxon>
        <taxon>Colletotrichum acutatum species complex</taxon>
    </lineage>
</organism>
<protein>
    <recommendedName>
        <fullName evidence="7">Replication factor A protein 3</fullName>
    </recommendedName>
</protein>
<feature type="region of interest" description="Disordered" evidence="4">
    <location>
        <begin position="148"/>
        <end position="358"/>
    </location>
</feature>
<dbReference type="GO" id="GO:0031981">
    <property type="term" value="C:nuclear lumen"/>
    <property type="evidence" value="ECO:0007669"/>
    <property type="project" value="UniProtKB-ARBA"/>
</dbReference>
<dbReference type="Proteomes" id="UP001243989">
    <property type="component" value="Unassembled WGS sequence"/>
</dbReference>
<feature type="compositionally biased region" description="Basic and acidic residues" evidence="4">
    <location>
        <begin position="257"/>
        <end position="275"/>
    </location>
</feature>
<dbReference type="GO" id="GO:0006281">
    <property type="term" value="P:DNA repair"/>
    <property type="evidence" value="ECO:0007669"/>
    <property type="project" value="InterPro"/>
</dbReference>
<keyword evidence="3" id="KW-0539">Nucleus</keyword>
<feature type="compositionally biased region" description="Basic and acidic residues" evidence="4">
    <location>
        <begin position="330"/>
        <end position="341"/>
    </location>
</feature>
<reference evidence="5" key="1">
    <citation type="submission" date="2021-06" db="EMBL/GenBank/DDBJ databases">
        <title>Comparative genomics, transcriptomics and evolutionary studies reveal genomic signatures of adaptation to plant cell wall in hemibiotrophic fungi.</title>
        <authorList>
            <consortium name="DOE Joint Genome Institute"/>
            <person name="Baroncelli R."/>
            <person name="Diaz J.F."/>
            <person name="Benocci T."/>
            <person name="Peng M."/>
            <person name="Battaglia E."/>
            <person name="Haridas S."/>
            <person name="Andreopoulos W."/>
            <person name="Labutti K."/>
            <person name="Pangilinan J."/>
            <person name="Floch G.L."/>
            <person name="Makela M.R."/>
            <person name="Henrissat B."/>
            <person name="Grigoriev I.V."/>
            <person name="Crouch J.A."/>
            <person name="De Vries R.P."/>
            <person name="Sukno S.A."/>
            <person name="Thon M.R."/>
        </authorList>
    </citation>
    <scope>NUCLEOTIDE SEQUENCE</scope>
    <source>
        <strain evidence="5">CBS 102054</strain>
    </source>
</reference>
<evidence type="ECO:0000313" key="5">
    <source>
        <dbReference type="EMBL" id="KAK1655386.1"/>
    </source>
</evidence>
<gene>
    <name evidence="5" type="ORF">BDP81DRAFT_444136</name>
</gene>
<evidence type="ECO:0000256" key="1">
    <source>
        <dbReference type="ARBA" id="ARBA00004123"/>
    </source>
</evidence>
<evidence type="ECO:0000256" key="3">
    <source>
        <dbReference type="ARBA" id="ARBA00023242"/>
    </source>
</evidence>
<feature type="compositionally biased region" description="Basic and acidic residues" evidence="4">
    <location>
        <begin position="348"/>
        <end position="358"/>
    </location>
</feature>
<dbReference type="InterPro" id="IPR013970">
    <property type="entry name" value="Rfa2"/>
</dbReference>
<dbReference type="GO" id="GO:0006260">
    <property type="term" value="P:DNA replication"/>
    <property type="evidence" value="ECO:0007669"/>
    <property type="project" value="InterPro"/>
</dbReference>
<dbReference type="SUPFAM" id="SSF50249">
    <property type="entry name" value="Nucleic acid-binding proteins"/>
    <property type="match status" value="1"/>
</dbReference>
<dbReference type="Pfam" id="PF08661">
    <property type="entry name" value="Rep_fac-A_3"/>
    <property type="match status" value="1"/>
</dbReference>
<dbReference type="CDD" id="cd04479">
    <property type="entry name" value="RPA3"/>
    <property type="match status" value="1"/>
</dbReference>
<evidence type="ECO:0000256" key="2">
    <source>
        <dbReference type="ARBA" id="ARBA00009761"/>
    </source>
</evidence>
<keyword evidence="6" id="KW-1185">Reference proteome</keyword>
<feature type="compositionally biased region" description="Low complexity" evidence="4">
    <location>
        <begin position="151"/>
        <end position="182"/>
    </location>
</feature>
<comment type="similarity">
    <text evidence="2">Belongs to the replication factor A protein 3 family.</text>
</comment>
<dbReference type="AlphaFoldDB" id="A0AAJ0A2T5"/>
<dbReference type="GO" id="GO:0006310">
    <property type="term" value="P:DNA recombination"/>
    <property type="evidence" value="ECO:0007669"/>
    <property type="project" value="InterPro"/>
</dbReference>
<dbReference type="RefSeq" id="XP_060451430.1">
    <property type="nucleotide sequence ID" value="XM_060591790.1"/>
</dbReference>
<dbReference type="GO" id="GO:0003677">
    <property type="term" value="F:DNA binding"/>
    <property type="evidence" value="ECO:0007669"/>
    <property type="project" value="InterPro"/>
</dbReference>
<proteinExistence type="inferred from homology"/>
<evidence type="ECO:0000256" key="4">
    <source>
        <dbReference type="SAM" id="MobiDB-lite"/>
    </source>
</evidence>
<comment type="subcellular location">
    <subcellularLocation>
        <location evidence="1">Nucleus</location>
    </subcellularLocation>
</comment>
<comment type="caution">
    <text evidence="5">The sequence shown here is derived from an EMBL/GenBank/DDBJ whole genome shotgun (WGS) entry which is preliminary data.</text>
</comment>
<feature type="compositionally biased region" description="Pro residues" evidence="4">
    <location>
        <begin position="198"/>
        <end position="219"/>
    </location>
</feature>
<dbReference type="GeneID" id="85476652"/>
<evidence type="ECO:0008006" key="7">
    <source>
        <dbReference type="Google" id="ProtNLM"/>
    </source>
</evidence>
<feature type="compositionally biased region" description="Polar residues" evidence="4">
    <location>
        <begin position="239"/>
        <end position="251"/>
    </location>
</feature>
<sequence>MAEATSTPRITAQYLDNYVGRNVMLIGKVLQLRGDSAVLDADGNVTAILNRDVHLTNGNGAQIIGKVNPDLSIKVLTSRDLGADVAHPHAMFNNALKAPSTSRNPLTAPFMMTAPAKHTADNTPDYQLAAAVPSGRVYGRNQVTIPALSQPARTPPRARVTRPATTTTIATTTTVNPIQVQRQQDHQRQHHHQRQQQTPPPAQRRPPRYIPPTPTPPSPDLTRHRSNTPIPLTHPPSPQTQKRCASTFQASQPQQPRQHDRDHRQSSNVNQDKRTSIPYRPSRTAALRPTPPSPDIPSRSTFAPFTSDSTSISKQPQIKASSESSSRTVKAREGREAEERRPRRQRSRPKEPEVAVKEVADDDSDLLGAILDGIGRMAVGTVAMRMDDAGRWRIRRDPGEESD</sequence>